<feature type="region of interest" description="Disordered" evidence="1">
    <location>
        <begin position="1"/>
        <end position="47"/>
    </location>
</feature>
<dbReference type="InterPro" id="IPR012429">
    <property type="entry name" value="HGSNAT_cat"/>
</dbReference>
<sequence length="615" mass="69613">MDPASQKEDSPVVHERQQPQHQTDDLTIIRSHAQNEESNFPSKDDSLATPDALATLPVRTRLSNRLKLSSNRLLSLDLLRGLAILLMITCNAQAGDRAFFILEHPDWIGFTIADTIFPSFLFISGVALPLAIRVPTPLEPGYNPKTIHSVYKSHIFKILKRSLIIMALGYILNLYGLVQLHVGADQFRWPGVLQRIGFCYLVVAYMHLLVLYRGVPPVRPTSFSYLFRSPSPSSHNSAATHGDVKKPIGEGLKDGAVAQEDDHQWPWLLRVSLPFWLPISCLLVWLICTYSVQVEGCPERGMVRVAECSAQAYFDLKIFGTAHTYRHLNFDPEGSLSSLTSILNVWFGWYIGCTVRTLNAQVKQLTSDFKEHRAASTNEGEEELLKDEILEQEMLTRIYMSHLGQWFWWGVLWMFTGWVFSMGLPLSKPSWTATYAVLAAGVSQTVLSILFYKFDAMPKIKHLDQLHAEHQAFIHQGQRSRHYVPRSPQGSLEQPSVGAHTRDRKYSRILGLYYKFDHLMRHLFRRSIIVVLGSMGRNAILMYMCSELVQGTCSLIPGGTDSSGESTDLCSAAFDHTWGALEIGGWSSLFYSLGFSAIHVLIAIWLDYKQWYFKV</sequence>
<evidence type="ECO:0000256" key="2">
    <source>
        <dbReference type="SAM" id="Phobius"/>
    </source>
</evidence>
<dbReference type="EMBL" id="BQFW01000011">
    <property type="protein sequence ID" value="GJJ76006.1"/>
    <property type="molecule type" value="Genomic_DNA"/>
</dbReference>
<accession>A0A9P3HG75</accession>
<feature type="transmembrane region" description="Helical" evidence="2">
    <location>
        <begin position="275"/>
        <end position="292"/>
    </location>
</feature>
<proteinExistence type="predicted"/>
<dbReference type="Pfam" id="PF07786">
    <property type="entry name" value="HGSNAT_cat"/>
    <property type="match status" value="1"/>
</dbReference>
<feature type="transmembrane region" description="Helical" evidence="2">
    <location>
        <begin position="589"/>
        <end position="608"/>
    </location>
</feature>
<keyword evidence="2" id="KW-0472">Membrane</keyword>
<reference evidence="4" key="1">
    <citation type="submission" date="2021-11" db="EMBL/GenBank/DDBJ databases">
        <authorList>
            <person name="Herlambang A."/>
            <person name="Guo Y."/>
            <person name="Takashima Y."/>
            <person name="Nishizawa T."/>
        </authorList>
    </citation>
    <scope>NUCLEOTIDE SEQUENCE</scope>
    <source>
        <strain evidence="4">E1425</strain>
    </source>
</reference>
<dbReference type="Proteomes" id="UP000827284">
    <property type="component" value="Unassembled WGS sequence"/>
</dbReference>
<evidence type="ECO:0000259" key="3">
    <source>
        <dbReference type="Pfam" id="PF07786"/>
    </source>
</evidence>
<feature type="transmembrane region" description="Helical" evidence="2">
    <location>
        <begin position="163"/>
        <end position="184"/>
    </location>
</feature>
<evidence type="ECO:0000256" key="1">
    <source>
        <dbReference type="SAM" id="MobiDB-lite"/>
    </source>
</evidence>
<organism evidence="4 5">
    <name type="scientific">Entomortierella parvispora</name>
    <dbReference type="NCBI Taxonomy" id="205924"/>
    <lineage>
        <taxon>Eukaryota</taxon>
        <taxon>Fungi</taxon>
        <taxon>Fungi incertae sedis</taxon>
        <taxon>Mucoromycota</taxon>
        <taxon>Mortierellomycotina</taxon>
        <taxon>Mortierellomycetes</taxon>
        <taxon>Mortierellales</taxon>
        <taxon>Mortierellaceae</taxon>
        <taxon>Entomortierella</taxon>
    </lineage>
</organism>
<gene>
    <name evidence="4" type="ORF">EMPS_08364</name>
</gene>
<evidence type="ECO:0000313" key="4">
    <source>
        <dbReference type="EMBL" id="GJJ76006.1"/>
    </source>
</evidence>
<reference evidence="4" key="2">
    <citation type="journal article" date="2022" name="Microbiol. Resour. Announc.">
        <title>Whole-Genome Sequence of Entomortierella parvispora E1425, a Mucoromycotan Fungus Associated with Burkholderiaceae-Related Endosymbiotic Bacteria.</title>
        <authorList>
            <person name="Herlambang A."/>
            <person name="Guo Y."/>
            <person name="Takashima Y."/>
            <person name="Narisawa K."/>
            <person name="Ohta H."/>
            <person name="Nishizawa T."/>
        </authorList>
    </citation>
    <scope>NUCLEOTIDE SEQUENCE</scope>
    <source>
        <strain evidence="4">E1425</strain>
    </source>
</reference>
<feature type="transmembrane region" description="Helical" evidence="2">
    <location>
        <begin position="196"/>
        <end position="215"/>
    </location>
</feature>
<keyword evidence="2" id="KW-0812">Transmembrane</keyword>
<comment type="caution">
    <text evidence="4">The sequence shown here is derived from an EMBL/GenBank/DDBJ whole genome shotgun (WGS) entry which is preliminary data.</text>
</comment>
<keyword evidence="2" id="KW-1133">Transmembrane helix</keyword>
<feature type="compositionally biased region" description="Basic and acidic residues" evidence="1">
    <location>
        <begin position="1"/>
        <end position="24"/>
    </location>
</feature>
<dbReference type="PANTHER" id="PTHR31061:SF24">
    <property type="entry name" value="LD22376P"/>
    <property type="match status" value="1"/>
</dbReference>
<name>A0A9P3HG75_9FUNG</name>
<feature type="transmembrane region" description="Helical" evidence="2">
    <location>
        <begin position="523"/>
        <end position="544"/>
    </location>
</feature>
<feature type="transmembrane region" description="Helical" evidence="2">
    <location>
        <begin position="432"/>
        <end position="452"/>
    </location>
</feature>
<dbReference type="OrthoDB" id="2149840at2759"/>
<protein>
    <submittedName>
        <fullName evidence="4">Heparan-alpha-glucosaminide N-acetyltransferase</fullName>
    </submittedName>
</protein>
<dbReference type="AlphaFoldDB" id="A0A9P3HG75"/>
<keyword evidence="5" id="KW-1185">Reference proteome</keyword>
<dbReference type="PANTHER" id="PTHR31061">
    <property type="entry name" value="LD22376P"/>
    <property type="match status" value="1"/>
</dbReference>
<feature type="transmembrane region" description="Helical" evidence="2">
    <location>
        <begin position="406"/>
        <end position="426"/>
    </location>
</feature>
<evidence type="ECO:0000313" key="5">
    <source>
        <dbReference type="Proteomes" id="UP000827284"/>
    </source>
</evidence>
<feature type="domain" description="Heparan-alpha-glucosaminide N-acetyltransferase catalytic" evidence="3">
    <location>
        <begin position="72"/>
        <end position="205"/>
    </location>
</feature>